<name>G5RYM4_SALET</name>
<proteinExistence type="predicted"/>
<accession>G5RYM4</accession>
<sequence>MLMVVADGAADHRIRFPTLHHDRANGRMVA</sequence>
<reference evidence="1 2" key="1">
    <citation type="journal article" date="2011" name="BMC Genomics">
        <title>Genome sequencing reveals diversification of virulence factor content and possible host adaptation in distinct subpopulations of Salmonella enterica.</title>
        <authorList>
            <person name="den Bakker H.C."/>
            <person name="Moreno Switt A.I."/>
            <person name="Govoni G."/>
            <person name="Cummings C.A."/>
            <person name="Ranieri M.L."/>
            <person name="Degoricija L."/>
            <person name="Hoelzer K."/>
            <person name="Rodriguez-Rivera L.D."/>
            <person name="Brown S."/>
            <person name="Bolchacova E."/>
            <person name="Furtado M.R."/>
            <person name="Wiedmann M."/>
        </authorList>
    </citation>
    <scope>NUCLEOTIDE SEQUENCE [LARGE SCALE GENOMIC DNA]</scope>
    <source>
        <strain evidence="1 2">R8-2977</strain>
    </source>
</reference>
<evidence type="ECO:0000313" key="1">
    <source>
        <dbReference type="EMBL" id="EHD01189.1"/>
    </source>
</evidence>
<dbReference type="EMBL" id="AFCW01001454">
    <property type="protein sequence ID" value="EHD01189.1"/>
    <property type="molecule type" value="Genomic_DNA"/>
</dbReference>
<protein>
    <submittedName>
        <fullName evidence="1">Uncharacterized protein</fullName>
    </submittedName>
</protein>
<gene>
    <name evidence="1" type="ORF">LTSEURB_3834</name>
</gene>
<dbReference type="AlphaFoldDB" id="G5RYM4"/>
<feature type="non-terminal residue" evidence="1">
    <location>
        <position position="30"/>
    </location>
</feature>
<dbReference type="Proteomes" id="UP000004776">
    <property type="component" value="Unassembled WGS sequence"/>
</dbReference>
<evidence type="ECO:0000313" key="2">
    <source>
        <dbReference type="Proteomes" id="UP000004776"/>
    </source>
</evidence>
<comment type="caution">
    <text evidence="1">The sequence shown here is derived from an EMBL/GenBank/DDBJ whole genome shotgun (WGS) entry which is preliminary data.</text>
</comment>
<organism evidence="1 2">
    <name type="scientific">Salmonella enterica subsp. enterica serovar Urbana str. R8-2977</name>
    <dbReference type="NCBI Taxonomy" id="913084"/>
    <lineage>
        <taxon>Bacteria</taxon>
        <taxon>Pseudomonadati</taxon>
        <taxon>Pseudomonadota</taxon>
        <taxon>Gammaproteobacteria</taxon>
        <taxon>Enterobacterales</taxon>
        <taxon>Enterobacteriaceae</taxon>
        <taxon>Salmonella</taxon>
    </lineage>
</organism>